<dbReference type="Ensembl" id="ENSOGAT00000008212.2">
    <property type="protein sequence ID" value="ENSOGAP00000007348.2"/>
    <property type="gene ID" value="ENSOGAG00000008210.2"/>
</dbReference>
<reference evidence="3" key="1">
    <citation type="submission" date="2011-03" db="EMBL/GenBank/DDBJ databases">
        <title>Version 3 of the genome sequence of Otolemur garnettii (Bushbaby).</title>
        <authorList>
            <consortium name="The Broad Institute Genome Sequencing Platform"/>
            <person name="Di Palma F."/>
            <person name="Johnson J."/>
            <person name="Lander E.S."/>
            <person name="Lindblad-Toh K."/>
            <person name="Jaffe D.B."/>
            <person name="Gnerre S."/>
            <person name="MacCallum I."/>
            <person name="Przybylski D."/>
            <person name="Ribeiro F.J."/>
            <person name="Burton J.N."/>
            <person name="Walker B.J."/>
            <person name="Sharpe T."/>
            <person name="Hall G."/>
        </authorList>
    </citation>
    <scope>NUCLEOTIDE SEQUENCE [LARGE SCALE GENOMIC DNA]</scope>
</reference>
<protein>
    <submittedName>
        <fullName evidence="2">Uncharacterized protein</fullName>
    </submittedName>
</protein>
<keyword evidence="3" id="KW-1185">Reference proteome</keyword>
<evidence type="ECO:0000313" key="3">
    <source>
        <dbReference type="Proteomes" id="UP000005225"/>
    </source>
</evidence>
<dbReference type="PANTHER" id="PTHR12138">
    <property type="entry name" value="PRIMATE-EXPANDED PROTEIN FAMILY"/>
    <property type="match status" value="1"/>
</dbReference>
<organism evidence="2 3">
    <name type="scientific">Otolemur garnettii</name>
    <name type="common">Small-eared galago</name>
    <name type="synonym">Garnett's greater bushbaby</name>
    <dbReference type="NCBI Taxonomy" id="30611"/>
    <lineage>
        <taxon>Eukaryota</taxon>
        <taxon>Metazoa</taxon>
        <taxon>Chordata</taxon>
        <taxon>Craniata</taxon>
        <taxon>Vertebrata</taxon>
        <taxon>Euteleostomi</taxon>
        <taxon>Mammalia</taxon>
        <taxon>Eutheria</taxon>
        <taxon>Euarchontoglires</taxon>
        <taxon>Primates</taxon>
        <taxon>Strepsirrhini</taxon>
        <taxon>Lorisiformes</taxon>
        <taxon>Galagidae</taxon>
        <taxon>Otolemur</taxon>
    </lineage>
</organism>
<proteinExistence type="predicted"/>
<dbReference type="AlphaFoldDB" id="H0WXZ0"/>
<reference evidence="2" key="2">
    <citation type="submission" date="2025-08" db="UniProtKB">
        <authorList>
            <consortium name="Ensembl"/>
        </authorList>
    </citation>
    <scope>IDENTIFICATION</scope>
</reference>
<name>H0WXZ0_OTOGA</name>
<dbReference type="EMBL" id="AAQR03162040">
    <property type="status" value="NOT_ANNOTATED_CDS"/>
    <property type="molecule type" value="Genomic_DNA"/>
</dbReference>
<feature type="signal peptide" evidence="1">
    <location>
        <begin position="1"/>
        <end position="16"/>
    </location>
</feature>
<keyword evidence="1" id="KW-0732">Signal</keyword>
<sequence length="61" mass="6805">QISFFFFFFLARMSFTLLPSVEYCGVTAHSNLQLQGLSDSLASASRVAGTTDAHHNAWLFF</sequence>
<dbReference type="HOGENOM" id="CLU_118864_6_1_1"/>
<dbReference type="OMA" id="DAHHNAW"/>
<evidence type="ECO:0000313" key="2">
    <source>
        <dbReference type="Ensembl" id="ENSOGAP00000007348.2"/>
    </source>
</evidence>
<evidence type="ECO:0000256" key="1">
    <source>
        <dbReference type="SAM" id="SignalP"/>
    </source>
</evidence>
<dbReference type="PANTHER" id="PTHR12138:SF162">
    <property type="entry name" value="CHROMOSOME UNDETERMINED SCAFFOLD_275, WHOLE GENOME SHOTGUN SEQUENCE"/>
    <property type="match status" value="1"/>
</dbReference>
<dbReference type="Proteomes" id="UP000005225">
    <property type="component" value="Unassembled WGS sequence"/>
</dbReference>
<dbReference type="InParanoid" id="H0WXZ0"/>
<dbReference type="GeneTree" id="ENSGT00940000168419"/>
<accession>H0WXZ0</accession>
<dbReference type="STRING" id="30611.ENSOGAP00000007348"/>
<reference evidence="2" key="3">
    <citation type="submission" date="2025-09" db="UniProtKB">
        <authorList>
            <consortium name="Ensembl"/>
        </authorList>
    </citation>
    <scope>IDENTIFICATION</scope>
</reference>
<feature type="chain" id="PRO_5003544853" evidence="1">
    <location>
        <begin position="17"/>
        <end position="61"/>
    </location>
</feature>